<dbReference type="eggNOG" id="COG2331">
    <property type="taxonomic scope" value="Bacteria"/>
</dbReference>
<dbReference type="HOGENOM" id="CLU_186075_0_0_6"/>
<dbReference type="RefSeq" id="WP_011771048.1">
    <property type="nucleotide sequence ID" value="NC_008709.1"/>
</dbReference>
<dbReference type="STRING" id="357804.Ping_2786"/>
<organism evidence="1 2">
    <name type="scientific">Psychromonas ingrahamii (strain DSM 17664 / CCUG 51855 / 37)</name>
    <dbReference type="NCBI Taxonomy" id="357804"/>
    <lineage>
        <taxon>Bacteria</taxon>
        <taxon>Pseudomonadati</taxon>
        <taxon>Pseudomonadota</taxon>
        <taxon>Gammaproteobacteria</taxon>
        <taxon>Alteromonadales</taxon>
        <taxon>Psychromonadaceae</taxon>
        <taxon>Psychromonas</taxon>
    </lineage>
</organism>
<evidence type="ECO:0000313" key="1">
    <source>
        <dbReference type="EMBL" id="ABM04493.1"/>
    </source>
</evidence>
<accession>A1SYC8</accession>
<keyword evidence="2" id="KW-1185">Reference proteome</keyword>
<dbReference type="EMBL" id="CP000510">
    <property type="protein sequence ID" value="ABM04493.1"/>
    <property type="molecule type" value="Genomic_DNA"/>
</dbReference>
<gene>
    <name evidence="1" type="ordered locus">Ping_2786</name>
</gene>
<dbReference type="OrthoDB" id="9813321at2"/>
<dbReference type="KEGG" id="pin:Ping_2786"/>
<proteinExistence type="predicted"/>
<dbReference type="Proteomes" id="UP000000639">
    <property type="component" value="Chromosome"/>
</dbReference>
<name>A1SYC8_PSYIN</name>
<dbReference type="AlphaFoldDB" id="A1SYC8"/>
<evidence type="ECO:0008006" key="3">
    <source>
        <dbReference type="Google" id="ProtNLM"/>
    </source>
</evidence>
<reference evidence="1 2" key="1">
    <citation type="submission" date="2007-01" db="EMBL/GenBank/DDBJ databases">
        <title>Complete sequence of Psychromonas ingrahamii 37.</title>
        <authorList>
            <consortium name="US DOE Joint Genome Institute"/>
            <person name="Copeland A."/>
            <person name="Lucas S."/>
            <person name="Lapidus A."/>
            <person name="Barry K."/>
            <person name="Detter J.C."/>
            <person name="Glavina del Rio T."/>
            <person name="Hammon N."/>
            <person name="Israni S."/>
            <person name="Dalin E."/>
            <person name="Tice H."/>
            <person name="Pitluck S."/>
            <person name="Thompson L.S."/>
            <person name="Brettin T."/>
            <person name="Bruce D."/>
            <person name="Han C."/>
            <person name="Tapia R."/>
            <person name="Schmutz J."/>
            <person name="Larimer F."/>
            <person name="Land M."/>
            <person name="Hauser L."/>
            <person name="Kyrpides N."/>
            <person name="Ivanova N."/>
            <person name="Staley J."/>
            <person name="Richardson P."/>
        </authorList>
    </citation>
    <scope>NUCLEOTIDE SEQUENCE [LARGE SCALE GENOMIC DNA]</scope>
    <source>
        <strain evidence="1 2">37</strain>
    </source>
</reference>
<sequence>MPIYTYETLPTDNQKMEQFEIFQHITDKPLTVDLNTGFPVRKVFTPGGDIHNKGLKRSTVVNKLSAAATACGCSKGNKL</sequence>
<evidence type="ECO:0000313" key="2">
    <source>
        <dbReference type="Proteomes" id="UP000000639"/>
    </source>
</evidence>
<protein>
    <recommendedName>
        <fullName evidence="3">Zinc ribbon domain-containing protein</fullName>
    </recommendedName>
</protein>